<evidence type="ECO:0000313" key="1">
    <source>
        <dbReference type="EMBL" id="PRC94192.1"/>
    </source>
</evidence>
<gene>
    <name evidence="1" type="ORF">S2091_0813</name>
</gene>
<accession>A0A2S9H2I3</accession>
<protein>
    <submittedName>
        <fullName evidence="1">Uncharacterized protein</fullName>
    </submittedName>
</protein>
<evidence type="ECO:0000313" key="2">
    <source>
        <dbReference type="Proteomes" id="UP000237839"/>
    </source>
</evidence>
<sequence length="130" mass="14010">MRASTSKFAHFKLVFGLFLLGLMLSATSYAIDRPLPVNAKLGTFSPSANPAIVIDGNVRQLTAGAQIRNHHNVIVQPMSLSGPDVQILYKENSQGQIERIWILTKDEVQAYSAGPQPATPLPSPTPTSAN</sequence>
<reference evidence="1 2" key="1">
    <citation type="submission" date="2018-02" db="EMBL/GenBank/DDBJ databases">
        <title>Solimicrobium silvestre gen. nov., sp. nov., isolated from alpine forest soil.</title>
        <authorList>
            <person name="Margesin R."/>
            <person name="Albuquerque L."/>
            <person name="Zhang D.-C."/>
            <person name="Froufe H.J.C."/>
            <person name="Severino R."/>
            <person name="Roxo I."/>
            <person name="Egas C."/>
            <person name="Da Costa M.S."/>
        </authorList>
    </citation>
    <scope>NUCLEOTIDE SEQUENCE [LARGE SCALE GENOMIC DNA]</scope>
    <source>
        <strain evidence="1 2">S20-91</strain>
    </source>
</reference>
<dbReference type="OrthoDB" id="7019622at2"/>
<proteinExistence type="predicted"/>
<organism evidence="1 2">
    <name type="scientific">Solimicrobium silvestre</name>
    <dbReference type="NCBI Taxonomy" id="2099400"/>
    <lineage>
        <taxon>Bacteria</taxon>
        <taxon>Pseudomonadati</taxon>
        <taxon>Pseudomonadota</taxon>
        <taxon>Betaproteobacteria</taxon>
        <taxon>Burkholderiales</taxon>
        <taxon>Oxalobacteraceae</taxon>
        <taxon>Solimicrobium</taxon>
    </lineage>
</organism>
<dbReference type="AlphaFoldDB" id="A0A2S9H2I3"/>
<dbReference type="EMBL" id="PUGF01000003">
    <property type="protein sequence ID" value="PRC94192.1"/>
    <property type="molecule type" value="Genomic_DNA"/>
</dbReference>
<keyword evidence="2" id="KW-1185">Reference proteome</keyword>
<name>A0A2S9H2I3_9BURK</name>
<comment type="caution">
    <text evidence="1">The sequence shown here is derived from an EMBL/GenBank/DDBJ whole genome shotgun (WGS) entry which is preliminary data.</text>
</comment>
<dbReference type="Proteomes" id="UP000237839">
    <property type="component" value="Unassembled WGS sequence"/>
</dbReference>
<dbReference type="RefSeq" id="WP_105530529.1">
    <property type="nucleotide sequence ID" value="NZ_PUGF01000003.1"/>
</dbReference>